<evidence type="ECO:0000313" key="1">
    <source>
        <dbReference type="EMBL" id="QOX63197.1"/>
    </source>
</evidence>
<accession>A0ACD1A9Q8</accession>
<dbReference type="EMBL" id="CP042469">
    <property type="protein sequence ID" value="QOX63197.1"/>
    <property type="molecule type" value="Genomic_DNA"/>
</dbReference>
<evidence type="ECO:0000313" key="2">
    <source>
        <dbReference type="Proteomes" id="UP000594014"/>
    </source>
</evidence>
<organism evidence="1 2">
    <name type="scientific">Anoxybacterium hadale</name>
    <dbReference type="NCBI Taxonomy" id="3408580"/>
    <lineage>
        <taxon>Bacteria</taxon>
        <taxon>Bacillati</taxon>
        <taxon>Bacillota</taxon>
        <taxon>Clostridia</taxon>
        <taxon>Peptostreptococcales</taxon>
        <taxon>Anaerovoracaceae</taxon>
        <taxon>Anoxybacterium</taxon>
    </lineage>
</organism>
<protein>
    <submittedName>
        <fullName evidence="1">Uncharacterized protein</fullName>
    </submittedName>
</protein>
<keyword evidence="2" id="KW-1185">Reference proteome</keyword>
<dbReference type="Proteomes" id="UP000594014">
    <property type="component" value="Chromosome"/>
</dbReference>
<proteinExistence type="predicted"/>
<sequence length="320" mass="35629">MIAARGFFHVVIYAEYLFLENALTGGLILLLTAGISGIQCKKLFLVLGSILCGIYSFILFWDSLHPLLALISKFAFSFGLVFIVFQPKTLRRFGRITLVFYLISFAMGGITIGLMYFLGIQGVTQNSSIYMNGFGYVYITLGCLMTYGIFHLFTGFIKGRMIRERIYADVEISMEGKKETLRGLVDTGNFLADPVSGKPVFLVNEKGAQKLFPDEILQEILQGNQTEHMYAKLMNSSYATRIRLIPYRTVGEGKGYFIGIRTDFIRINIHNCSERDRSSVVSEGAVLAVNRGLFTGDRSCEDCSILLHPSLLEGGIACNA</sequence>
<reference evidence="1" key="1">
    <citation type="submission" date="2019-08" db="EMBL/GenBank/DDBJ databases">
        <title>Genome sequence of Clostridiales bacterium MT110.</title>
        <authorList>
            <person name="Cao J."/>
        </authorList>
    </citation>
    <scope>NUCLEOTIDE SEQUENCE</scope>
    <source>
        <strain evidence="1">MT110</strain>
    </source>
</reference>
<gene>
    <name evidence="1" type="ORF">FRZ06_07480</name>
</gene>
<name>A0ACD1A9Q8_9FIRM</name>